<keyword evidence="3" id="KW-1185">Reference proteome</keyword>
<proteinExistence type="predicted"/>
<feature type="domain" description="Phage tail assembly chaperone-like" evidence="1">
    <location>
        <begin position="27"/>
        <end position="93"/>
    </location>
</feature>
<protein>
    <recommendedName>
        <fullName evidence="1">Phage tail assembly chaperone-like domain-containing protein</fullName>
    </recommendedName>
</protein>
<reference evidence="2 3" key="2">
    <citation type="journal article" date="2021" name="Microorganisms">
        <title>The Ever-Expanding Pseudomonas Genus: Description of 43 New Species and Partition of the Pseudomonas putida Group.</title>
        <authorList>
            <person name="Girard L."/>
            <person name="Lood C."/>
            <person name="Hofte M."/>
            <person name="Vandamme P."/>
            <person name="Rokni-Zadeh H."/>
            <person name="van Noort V."/>
            <person name="Lavigne R."/>
            <person name="De Mot R."/>
        </authorList>
    </citation>
    <scope>NUCLEOTIDE SEQUENCE [LARGE SCALE GENOMIC DNA]</scope>
    <source>
        <strain evidence="2 3">RW8P3</strain>
    </source>
</reference>
<reference evidence="2 3" key="1">
    <citation type="journal article" date="2020" name="Microorganisms">
        <title>Reliable Identification of Environmental Pseudomonas Isolates Using the rpoD Gene.</title>
        <authorList>
            <consortium name="The Broad Institute Genome Sequencing Platform"/>
            <person name="Girard L."/>
            <person name="Lood C."/>
            <person name="Rokni-Zadeh H."/>
            <person name="van Noort V."/>
            <person name="Lavigne R."/>
            <person name="De Mot R."/>
        </authorList>
    </citation>
    <scope>NUCLEOTIDE SEQUENCE [LARGE SCALE GENOMIC DNA]</scope>
    <source>
        <strain evidence="2 3">RW8P3</strain>
    </source>
</reference>
<organism evidence="2 3">
    <name type="scientific">Pseudomonas vanderleydeniana</name>
    <dbReference type="NCBI Taxonomy" id="2745495"/>
    <lineage>
        <taxon>Bacteria</taxon>
        <taxon>Pseudomonadati</taxon>
        <taxon>Pseudomonadota</taxon>
        <taxon>Gammaproteobacteria</taxon>
        <taxon>Pseudomonadales</taxon>
        <taxon>Pseudomonadaceae</taxon>
        <taxon>Pseudomonas</taxon>
    </lineage>
</organism>
<dbReference type="EMBL" id="CP077093">
    <property type="protein sequence ID" value="QXI31405.1"/>
    <property type="molecule type" value="Genomic_DNA"/>
</dbReference>
<accession>A0A9E6PSI1</accession>
<dbReference type="Proteomes" id="UP000634530">
    <property type="component" value="Chromosome"/>
</dbReference>
<sequence>MRPTVQPAAEVPAALQALVESKGGVEDERLWRDLELFKWIAIRDRHRDQLELGVVTTLTPMRYTDVLAYIQELREWPQSADFPIKEKRPVIPASLG</sequence>
<evidence type="ECO:0000313" key="3">
    <source>
        <dbReference type="Proteomes" id="UP000634530"/>
    </source>
</evidence>
<dbReference type="KEGG" id="pvw:HU752_007435"/>
<dbReference type="InterPro" id="IPR031893">
    <property type="entry name" value="Phage_tail_APC"/>
</dbReference>
<name>A0A9E6PSI1_9PSED</name>
<evidence type="ECO:0000313" key="2">
    <source>
        <dbReference type="EMBL" id="QXI31405.1"/>
    </source>
</evidence>
<evidence type="ECO:0000259" key="1">
    <source>
        <dbReference type="Pfam" id="PF16778"/>
    </source>
</evidence>
<dbReference type="Pfam" id="PF16778">
    <property type="entry name" value="Phage_tail_APC"/>
    <property type="match status" value="1"/>
</dbReference>
<dbReference type="AlphaFoldDB" id="A0A9E6PSI1"/>
<gene>
    <name evidence="2" type="ORF">HU752_007435</name>
</gene>